<sequence length="331" mass="38393">MKKRNNTNNNETISQRKGVYILIALITFTQILYFQPYTPIERSYPKTFENFDGAIKRDERPKSKRWAIMMIGGAQLYAFTRDSFLRNVVNQTDPPMDLFVSTSFSNVSLFSGLSGRLLEMDSTKFSFDEHYNVPIPDENGRTKDRFQREQVNVLQMIDDYAAEQNITYDYIFYARPDSYYEVPFNISNLEALLEEENSKLEVNRSIFIPTCCNFFGWCDHLAVAPYDDFARMVRSTDEWLATGRLEQVGSYERAFKDRCMYNNLNQVDMPVPDNYAFFTARFEHAARACAGESDLEVFWPDSMCNGGFPPKLDTSVSMCKFFNLTTWVGKG</sequence>
<name>A0ABD3M2R2_9STRA</name>
<keyword evidence="3" id="KW-1185">Reference proteome</keyword>
<comment type="caution">
    <text evidence="2">The sequence shown here is derived from an EMBL/GenBank/DDBJ whole genome shotgun (WGS) entry which is preliminary data.</text>
</comment>
<protein>
    <submittedName>
        <fullName evidence="2">Uncharacterized protein</fullName>
    </submittedName>
</protein>
<dbReference type="EMBL" id="JALLBG020000244">
    <property type="protein sequence ID" value="KAL3758023.1"/>
    <property type="molecule type" value="Genomic_DNA"/>
</dbReference>
<evidence type="ECO:0000313" key="2">
    <source>
        <dbReference type="EMBL" id="KAL3758023.1"/>
    </source>
</evidence>
<proteinExistence type="predicted"/>
<evidence type="ECO:0000313" key="3">
    <source>
        <dbReference type="Proteomes" id="UP001530293"/>
    </source>
</evidence>
<gene>
    <name evidence="2" type="ORF">ACHAWU_001415</name>
</gene>
<evidence type="ECO:0000256" key="1">
    <source>
        <dbReference type="SAM" id="Phobius"/>
    </source>
</evidence>
<keyword evidence="1" id="KW-0812">Transmembrane</keyword>
<keyword evidence="1" id="KW-1133">Transmembrane helix</keyword>
<keyword evidence="1" id="KW-0472">Membrane</keyword>
<feature type="transmembrane region" description="Helical" evidence="1">
    <location>
        <begin position="20"/>
        <end position="37"/>
    </location>
</feature>
<reference evidence="2 3" key="1">
    <citation type="submission" date="2024-10" db="EMBL/GenBank/DDBJ databases">
        <title>Updated reference genomes for cyclostephanoid diatoms.</title>
        <authorList>
            <person name="Roberts W.R."/>
            <person name="Alverson A.J."/>
        </authorList>
    </citation>
    <scope>NUCLEOTIDE SEQUENCE [LARGE SCALE GENOMIC DNA]</scope>
    <source>
        <strain evidence="2 3">AJA232-27</strain>
    </source>
</reference>
<organism evidence="2 3">
    <name type="scientific">Discostella pseudostelligera</name>
    <dbReference type="NCBI Taxonomy" id="259834"/>
    <lineage>
        <taxon>Eukaryota</taxon>
        <taxon>Sar</taxon>
        <taxon>Stramenopiles</taxon>
        <taxon>Ochrophyta</taxon>
        <taxon>Bacillariophyta</taxon>
        <taxon>Coscinodiscophyceae</taxon>
        <taxon>Thalassiosirophycidae</taxon>
        <taxon>Stephanodiscales</taxon>
        <taxon>Stephanodiscaceae</taxon>
        <taxon>Discostella</taxon>
    </lineage>
</organism>
<dbReference type="Proteomes" id="UP001530293">
    <property type="component" value="Unassembled WGS sequence"/>
</dbReference>
<dbReference type="AlphaFoldDB" id="A0ABD3M2R2"/>
<accession>A0ABD3M2R2</accession>